<accession>A0A7R9P7A4</accession>
<sequence length="98" mass="11104">MLAVAVIVEGARKKKKQKPADSLSEENMAELTQKYFTCNMKLHKSLTGGEIEVHYYLEIFNFILEGDFLVQKPELLQVLDITLTVDISGFTLILQISN</sequence>
<reference evidence="1" key="1">
    <citation type="submission" date="2020-11" db="EMBL/GenBank/DDBJ databases">
        <authorList>
            <person name="Tran Van P."/>
        </authorList>
    </citation>
    <scope>NUCLEOTIDE SEQUENCE</scope>
</reference>
<organism evidence="1">
    <name type="scientific">Timema californicum</name>
    <name type="common">California timema</name>
    <name type="synonym">Walking stick</name>
    <dbReference type="NCBI Taxonomy" id="61474"/>
    <lineage>
        <taxon>Eukaryota</taxon>
        <taxon>Metazoa</taxon>
        <taxon>Ecdysozoa</taxon>
        <taxon>Arthropoda</taxon>
        <taxon>Hexapoda</taxon>
        <taxon>Insecta</taxon>
        <taxon>Pterygota</taxon>
        <taxon>Neoptera</taxon>
        <taxon>Polyneoptera</taxon>
        <taxon>Phasmatodea</taxon>
        <taxon>Timematodea</taxon>
        <taxon>Timematoidea</taxon>
        <taxon>Timematidae</taxon>
        <taxon>Timema</taxon>
    </lineage>
</organism>
<dbReference type="AlphaFoldDB" id="A0A7R9P7A4"/>
<gene>
    <name evidence="1" type="ORF">TCMB3V08_LOCUS5435</name>
</gene>
<name>A0A7R9P7A4_TIMCA</name>
<dbReference type="EMBL" id="OE181225">
    <property type="protein sequence ID" value="CAD7572791.1"/>
    <property type="molecule type" value="Genomic_DNA"/>
</dbReference>
<protein>
    <submittedName>
        <fullName evidence="1">(California timema) hypothetical protein</fullName>
    </submittedName>
</protein>
<evidence type="ECO:0000313" key="1">
    <source>
        <dbReference type="EMBL" id="CAD7572791.1"/>
    </source>
</evidence>
<proteinExistence type="predicted"/>